<dbReference type="EMBL" id="RJKX01000001">
    <property type="protein sequence ID" value="ROQ03333.1"/>
    <property type="molecule type" value="Genomic_DNA"/>
</dbReference>
<dbReference type="SUPFAM" id="SSF51182">
    <property type="entry name" value="RmlC-like cupins"/>
    <property type="match status" value="1"/>
</dbReference>
<keyword evidence="7" id="KW-1185">Reference proteome</keyword>
<dbReference type="SMART" id="SM00342">
    <property type="entry name" value="HTH_ARAC"/>
    <property type="match status" value="1"/>
</dbReference>
<sequence length="267" mass="28923">MARSIDPEDYQHVPRPVAAMPKDFPAGFQIAAHSHPRAQLIHAVAGSMWVEADPGAWAVPPRYALWIPGGIRHSVRMVTAVAMRTLYIDTDRVDRLPADCTVIAVSPLLRELIVAAAGEPLEYDEAGRGGHVVALLLDELRASPAAPVHLPMPRDRRLVRLADQLLADPARDDTLEGWGAAVGASARTLARRFREETGMSFAEWRQRARLVLALARLAEGEAVGSVALGLGYRSASAFTAMFRRTIGHAPATYRPDPAISGPRNGRA</sequence>
<dbReference type="Pfam" id="PF12833">
    <property type="entry name" value="HTH_18"/>
    <property type="match status" value="1"/>
</dbReference>
<protein>
    <submittedName>
        <fullName evidence="6">AraC-like DNA-binding protein</fullName>
    </submittedName>
</protein>
<dbReference type="InterPro" id="IPR018060">
    <property type="entry name" value="HTH_AraC"/>
</dbReference>
<evidence type="ECO:0000256" key="1">
    <source>
        <dbReference type="ARBA" id="ARBA00022491"/>
    </source>
</evidence>
<evidence type="ECO:0000256" key="2">
    <source>
        <dbReference type="ARBA" id="ARBA00023015"/>
    </source>
</evidence>
<accession>A0A3N1MHV8</accession>
<dbReference type="PANTHER" id="PTHR11019">
    <property type="entry name" value="HTH-TYPE TRANSCRIPTIONAL REGULATOR NIMR"/>
    <property type="match status" value="1"/>
</dbReference>
<gene>
    <name evidence="6" type="ORF">EDC65_0015</name>
</gene>
<reference evidence="6 7" key="1">
    <citation type="submission" date="2018-11" db="EMBL/GenBank/DDBJ databases">
        <title>Genomic Encyclopedia of Type Strains, Phase IV (KMG-IV): sequencing the most valuable type-strain genomes for metagenomic binning, comparative biology and taxonomic classification.</title>
        <authorList>
            <person name="Goeker M."/>
        </authorList>
    </citation>
    <scope>NUCLEOTIDE SEQUENCE [LARGE SCALE GENOMIC DNA]</scope>
    <source>
        <strain evidence="6 7">DSM 5900</strain>
    </source>
</reference>
<evidence type="ECO:0000256" key="3">
    <source>
        <dbReference type="ARBA" id="ARBA00023125"/>
    </source>
</evidence>
<dbReference type="Gene3D" id="2.60.120.10">
    <property type="entry name" value="Jelly Rolls"/>
    <property type="match status" value="1"/>
</dbReference>
<comment type="caution">
    <text evidence="6">The sequence shown here is derived from an EMBL/GenBank/DDBJ whole genome shotgun (WGS) entry which is preliminary data.</text>
</comment>
<dbReference type="InterPro" id="IPR018062">
    <property type="entry name" value="HTH_AraC-typ_CS"/>
</dbReference>
<keyword evidence="4" id="KW-0804">Transcription</keyword>
<keyword evidence="1" id="KW-0678">Repressor</keyword>
<feature type="domain" description="HTH araC/xylS-type" evidence="5">
    <location>
        <begin position="156"/>
        <end position="256"/>
    </location>
</feature>
<dbReference type="PANTHER" id="PTHR11019:SF159">
    <property type="entry name" value="TRANSCRIPTIONAL REGULATOR-RELATED"/>
    <property type="match status" value="1"/>
</dbReference>
<dbReference type="PROSITE" id="PS01124">
    <property type="entry name" value="HTH_ARAC_FAMILY_2"/>
    <property type="match status" value="1"/>
</dbReference>
<dbReference type="GO" id="GO:0003700">
    <property type="term" value="F:DNA-binding transcription factor activity"/>
    <property type="evidence" value="ECO:0007669"/>
    <property type="project" value="InterPro"/>
</dbReference>
<dbReference type="RefSeq" id="WP_123687662.1">
    <property type="nucleotide sequence ID" value="NZ_AP019700.1"/>
</dbReference>
<dbReference type="CDD" id="cd06124">
    <property type="entry name" value="cupin_NimR-like_N"/>
    <property type="match status" value="1"/>
</dbReference>
<dbReference type="Pfam" id="PF02311">
    <property type="entry name" value="AraC_binding"/>
    <property type="match status" value="1"/>
</dbReference>
<evidence type="ECO:0000259" key="5">
    <source>
        <dbReference type="PROSITE" id="PS01124"/>
    </source>
</evidence>
<dbReference type="OrthoDB" id="9804543at2"/>
<dbReference type="InterPro" id="IPR003313">
    <property type="entry name" value="AraC-bd"/>
</dbReference>
<dbReference type="GO" id="GO:0043565">
    <property type="term" value="F:sequence-specific DNA binding"/>
    <property type="evidence" value="ECO:0007669"/>
    <property type="project" value="InterPro"/>
</dbReference>
<evidence type="ECO:0000313" key="7">
    <source>
        <dbReference type="Proteomes" id="UP000278222"/>
    </source>
</evidence>
<dbReference type="InterPro" id="IPR009057">
    <property type="entry name" value="Homeodomain-like_sf"/>
</dbReference>
<dbReference type="SUPFAM" id="SSF46689">
    <property type="entry name" value="Homeodomain-like"/>
    <property type="match status" value="1"/>
</dbReference>
<dbReference type="InterPro" id="IPR014710">
    <property type="entry name" value="RmlC-like_jellyroll"/>
</dbReference>
<keyword evidence="2" id="KW-0805">Transcription regulation</keyword>
<organism evidence="6 7">
    <name type="scientific">Stella humosa</name>
    <dbReference type="NCBI Taxonomy" id="94"/>
    <lineage>
        <taxon>Bacteria</taxon>
        <taxon>Pseudomonadati</taxon>
        <taxon>Pseudomonadota</taxon>
        <taxon>Alphaproteobacteria</taxon>
        <taxon>Rhodospirillales</taxon>
        <taxon>Stellaceae</taxon>
        <taxon>Stella</taxon>
    </lineage>
</organism>
<evidence type="ECO:0000256" key="4">
    <source>
        <dbReference type="ARBA" id="ARBA00023163"/>
    </source>
</evidence>
<name>A0A3N1MHV8_9PROT</name>
<evidence type="ECO:0000313" key="6">
    <source>
        <dbReference type="EMBL" id="ROQ03333.1"/>
    </source>
</evidence>
<proteinExistence type="predicted"/>
<dbReference type="PROSITE" id="PS00041">
    <property type="entry name" value="HTH_ARAC_FAMILY_1"/>
    <property type="match status" value="1"/>
</dbReference>
<dbReference type="InterPro" id="IPR011051">
    <property type="entry name" value="RmlC_Cupin_sf"/>
</dbReference>
<dbReference type="Proteomes" id="UP000278222">
    <property type="component" value="Unassembled WGS sequence"/>
</dbReference>
<dbReference type="FunFam" id="1.10.10.60:FF:000132">
    <property type="entry name" value="AraC family transcriptional regulator"/>
    <property type="match status" value="1"/>
</dbReference>
<dbReference type="Gene3D" id="1.10.10.60">
    <property type="entry name" value="Homeodomain-like"/>
    <property type="match status" value="1"/>
</dbReference>
<keyword evidence="3 6" id="KW-0238">DNA-binding</keyword>
<dbReference type="AlphaFoldDB" id="A0A3N1MHV8"/>